<sequence>MGANVVMSDPNRSQRDCFYTSKVHGPRSSYCPMFSKPFKAVSKLKYEEDAFLCCSKPQRVMPDAVGINDS</sequence>
<organism evidence="1 2">
    <name type="scientific">Plakobranchus ocellatus</name>
    <dbReference type="NCBI Taxonomy" id="259542"/>
    <lineage>
        <taxon>Eukaryota</taxon>
        <taxon>Metazoa</taxon>
        <taxon>Spiralia</taxon>
        <taxon>Lophotrochozoa</taxon>
        <taxon>Mollusca</taxon>
        <taxon>Gastropoda</taxon>
        <taxon>Heterobranchia</taxon>
        <taxon>Euthyneura</taxon>
        <taxon>Panpulmonata</taxon>
        <taxon>Sacoglossa</taxon>
        <taxon>Placobranchoidea</taxon>
        <taxon>Plakobranchidae</taxon>
        <taxon>Plakobranchus</taxon>
    </lineage>
</organism>
<accession>A0AAV4CX67</accession>
<dbReference type="Proteomes" id="UP000735302">
    <property type="component" value="Unassembled WGS sequence"/>
</dbReference>
<gene>
    <name evidence="1" type="ORF">PoB_006298800</name>
</gene>
<name>A0AAV4CX67_9GAST</name>
<dbReference type="AlphaFoldDB" id="A0AAV4CX67"/>
<protein>
    <submittedName>
        <fullName evidence="1">Uncharacterized protein</fullName>
    </submittedName>
</protein>
<dbReference type="EMBL" id="BLXT01007071">
    <property type="protein sequence ID" value="GFO36483.1"/>
    <property type="molecule type" value="Genomic_DNA"/>
</dbReference>
<proteinExistence type="predicted"/>
<evidence type="ECO:0000313" key="1">
    <source>
        <dbReference type="EMBL" id="GFO36483.1"/>
    </source>
</evidence>
<evidence type="ECO:0000313" key="2">
    <source>
        <dbReference type="Proteomes" id="UP000735302"/>
    </source>
</evidence>
<reference evidence="1 2" key="1">
    <citation type="journal article" date="2021" name="Elife">
        <title>Chloroplast acquisition without the gene transfer in kleptoplastic sea slugs, Plakobranchus ocellatus.</title>
        <authorList>
            <person name="Maeda T."/>
            <person name="Takahashi S."/>
            <person name="Yoshida T."/>
            <person name="Shimamura S."/>
            <person name="Takaki Y."/>
            <person name="Nagai Y."/>
            <person name="Toyoda A."/>
            <person name="Suzuki Y."/>
            <person name="Arimoto A."/>
            <person name="Ishii H."/>
            <person name="Satoh N."/>
            <person name="Nishiyama T."/>
            <person name="Hasebe M."/>
            <person name="Maruyama T."/>
            <person name="Minagawa J."/>
            <person name="Obokata J."/>
            <person name="Shigenobu S."/>
        </authorList>
    </citation>
    <scope>NUCLEOTIDE SEQUENCE [LARGE SCALE GENOMIC DNA]</scope>
</reference>
<keyword evidence="2" id="KW-1185">Reference proteome</keyword>
<comment type="caution">
    <text evidence="1">The sequence shown here is derived from an EMBL/GenBank/DDBJ whole genome shotgun (WGS) entry which is preliminary data.</text>
</comment>